<keyword evidence="1" id="KW-0560">Oxidoreductase</keyword>
<dbReference type="PANTHER" id="PTHR30466">
    <property type="entry name" value="FLAVIN REDUCTASE"/>
    <property type="match status" value="1"/>
</dbReference>
<comment type="caution">
    <text evidence="3">The sequence shown here is derived from an EMBL/GenBank/DDBJ whole genome shotgun (WGS) entry which is preliminary data.</text>
</comment>
<evidence type="ECO:0000313" key="3">
    <source>
        <dbReference type="EMBL" id="GAA4499389.1"/>
    </source>
</evidence>
<evidence type="ECO:0000259" key="2">
    <source>
        <dbReference type="SMART" id="SM00903"/>
    </source>
</evidence>
<proteinExistence type="predicted"/>
<dbReference type="InterPro" id="IPR002563">
    <property type="entry name" value="Flavin_Rdtase-like_dom"/>
</dbReference>
<accession>A0ABP8QCV3</accession>
<evidence type="ECO:0000256" key="1">
    <source>
        <dbReference type="ARBA" id="ARBA00023002"/>
    </source>
</evidence>
<dbReference type="PANTHER" id="PTHR30466:SF1">
    <property type="entry name" value="FMN REDUCTASE (NADH) RUTF"/>
    <property type="match status" value="1"/>
</dbReference>
<gene>
    <name evidence="3" type="ORF">GCM10023191_046210</name>
</gene>
<dbReference type="Proteomes" id="UP001500503">
    <property type="component" value="Unassembled WGS sequence"/>
</dbReference>
<protein>
    <submittedName>
        <fullName evidence="3">Flavin reductase family protein</fullName>
    </submittedName>
</protein>
<sequence>MEEVPSRDFTDALATFATGVVVVTVRDGRDDIGTTLTAFSSVSLDPPLVMIAVANESYLAEVLDRCDRWAVTVLSAEQRAIAGRFAAAGRPSARLLIASVPHHRGRLSDALIADDGLAALECETRQRVPAGDHVLFIAEVLSVEYIAAGRPPLIRVNRRYR</sequence>
<dbReference type="SUPFAM" id="SSF50475">
    <property type="entry name" value="FMN-binding split barrel"/>
    <property type="match status" value="1"/>
</dbReference>
<organism evidence="3 4">
    <name type="scientific">Actinoallomurus oryzae</name>
    <dbReference type="NCBI Taxonomy" id="502180"/>
    <lineage>
        <taxon>Bacteria</taxon>
        <taxon>Bacillati</taxon>
        <taxon>Actinomycetota</taxon>
        <taxon>Actinomycetes</taxon>
        <taxon>Streptosporangiales</taxon>
        <taxon>Thermomonosporaceae</taxon>
        <taxon>Actinoallomurus</taxon>
    </lineage>
</organism>
<dbReference type="Pfam" id="PF01613">
    <property type="entry name" value="Flavin_Reduct"/>
    <property type="match status" value="1"/>
</dbReference>
<dbReference type="Gene3D" id="2.30.110.10">
    <property type="entry name" value="Electron Transport, Fmn-binding Protein, Chain A"/>
    <property type="match status" value="1"/>
</dbReference>
<dbReference type="SMART" id="SM00903">
    <property type="entry name" value="Flavin_Reduct"/>
    <property type="match status" value="1"/>
</dbReference>
<evidence type="ECO:0000313" key="4">
    <source>
        <dbReference type="Proteomes" id="UP001500503"/>
    </source>
</evidence>
<reference evidence="4" key="1">
    <citation type="journal article" date="2019" name="Int. J. Syst. Evol. Microbiol.">
        <title>The Global Catalogue of Microorganisms (GCM) 10K type strain sequencing project: providing services to taxonomists for standard genome sequencing and annotation.</title>
        <authorList>
            <consortium name="The Broad Institute Genomics Platform"/>
            <consortium name="The Broad Institute Genome Sequencing Center for Infectious Disease"/>
            <person name="Wu L."/>
            <person name="Ma J."/>
        </authorList>
    </citation>
    <scope>NUCLEOTIDE SEQUENCE [LARGE SCALE GENOMIC DNA]</scope>
    <source>
        <strain evidence="4">JCM 17933</strain>
    </source>
</reference>
<name>A0ABP8QCV3_9ACTN</name>
<dbReference type="EMBL" id="BAABHF010000024">
    <property type="protein sequence ID" value="GAA4499389.1"/>
    <property type="molecule type" value="Genomic_DNA"/>
</dbReference>
<feature type="domain" description="Flavin reductase like" evidence="2">
    <location>
        <begin position="13"/>
        <end position="161"/>
    </location>
</feature>
<dbReference type="InterPro" id="IPR050268">
    <property type="entry name" value="NADH-dep_flavin_reductase"/>
</dbReference>
<dbReference type="RefSeq" id="WP_345467059.1">
    <property type="nucleotide sequence ID" value="NZ_BAABHF010000024.1"/>
</dbReference>
<keyword evidence="4" id="KW-1185">Reference proteome</keyword>
<dbReference type="InterPro" id="IPR012349">
    <property type="entry name" value="Split_barrel_FMN-bd"/>
</dbReference>